<keyword evidence="5" id="KW-1185">Reference proteome</keyword>
<dbReference type="Gene3D" id="2.40.50.100">
    <property type="match status" value="1"/>
</dbReference>
<name>A0A1Y0IEE7_9GAMM</name>
<dbReference type="NCBIfam" id="TIGR01730">
    <property type="entry name" value="RND_mfp"/>
    <property type="match status" value="1"/>
</dbReference>
<dbReference type="Proteomes" id="UP000196027">
    <property type="component" value="Chromosome"/>
</dbReference>
<evidence type="ECO:0000313" key="4">
    <source>
        <dbReference type="EMBL" id="ARU58882.1"/>
    </source>
</evidence>
<reference evidence="4 5" key="1">
    <citation type="submission" date="2017-05" db="EMBL/GenBank/DDBJ databases">
        <title>Genomic insights into alkan degradation activity of Oleiphilus messinensis.</title>
        <authorList>
            <person name="Kozyavkin S.A."/>
            <person name="Slesarev A.I."/>
            <person name="Golyshin P.N."/>
            <person name="Korzhenkov A."/>
            <person name="Golyshina O.N."/>
            <person name="Toshchakov S.V."/>
        </authorList>
    </citation>
    <scope>NUCLEOTIDE SEQUENCE [LARGE SCALE GENOMIC DNA]</scope>
    <source>
        <strain evidence="4 5">ME102</strain>
    </source>
</reference>
<protein>
    <submittedName>
        <fullName evidence="4">RND superfamily NFE family efflux transporter membrane fusion subunit</fullName>
    </submittedName>
</protein>
<proteinExistence type="inferred from homology"/>
<accession>A0A1Y0IEE7</accession>
<dbReference type="OrthoDB" id="9800613at2"/>
<feature type="domain" description="CusB-like beta-barrel" evidence="3">
    <location>
        <begin position="238"/>
        <end position="306"/>
    </location>
</feature>
<dbReference type="EMBL" id="CP021425">
    <property type="protein sequence ID" value="ARU58882.1"/>
    <property type="molecule type" value="Genomic_DNA"/>
</dbReference>
<keyword evidence="2" id="KW-0175">Coiled coil</keyword>
<gene>
    <name evidence="4" type="ORF">OLMES_4894</name>
</gene>
<dbReference type="InterPro" id="IPR058792">
    <property type="entry name" value="Beta-barrel_RND_2"/>
</dbReference>
<evidence type="ECO:0000313" key="5">
    <source>
        <dbReference type="Proteomes" id="UP000196027"/>
    </source>
</evidence>
<dbReference type="AlphaFoldDB" id="A0A1Y0IEE7"/>
<dbReference type="PANTHER" id="PTHR30469">
    <property type="entry name" value="MULTIDRUG RESISTANCE PROTEIN MDTA"/>
    <property type="match status" value="1"/>
</dbReference>
<dbReference type="Gene3D" id="2.40.420.20">
    <property type="match status" value="1"/>
</dbReference>
<dbReference type="Pfam" id="PF25954">
    <property type="entry name" value="Beta-barrel_RND_2"/>
    <property type="match status" value="1"/>
</dbReference>
<dbReference type="RefSeq" id="WP_157678545.1">
    <property type="nucleotide sequence ID" value="NZ_CP021425.1"/>
</dbReference>
<organism evidence="4 5">
    <name type="scientific">Oleiphilus messinensis</name>
    <dbReference type="NCBI Taxonomy" id="141451"/>
    <lineage>
        <taxon>Bacteria</taxon>
        <taxon>Pseudomonadati</taxon>
        <taxon>Pseudomonadota</taxon>
        <taxon>Gammaproteobacteria</taxon>
        <taxon>Oceanospirillales</taxon>
        <taxon>Oleiphilaceae</taxon>
        <taxon>Oleiphilus</taxon>
    </lineage>
</organism>
<evidence type="ECO:0000256" key="2">
    <source>
        <dbReference type="SAM" id="Coils"/>
    </source>
</evidence>
<dbReference type="SUPFAM" id="SSF111369">
    <property type="entry name" value="HlyD-like secretion proteins"/>
    <property type="match status" value="1"/>
</dbReference>
<dbReference type="GO" id="GO:0015562">
    <property type="term" value="F:efflux transmembrane transporter activity"/>
    <property type="evidence" value="ECO:0007669"/>
    <property type="project" value="TreeGrafter"/>
</dbReference>
<feature type="coiled-coil region" evidence="2">
    <location>
        <begin position="102"/>
        <end position="136"/>
    </location>
</feature>
<dbReference type="InterPro" id="IPR006143">
    <property type="entry name" value="RND_pump_MFP"/>
</dbReference>
<dbReference type="Gene3D" id="2.40.30.170">
    <property type="match status" value="1"/>
</dbReference>
<dbReference type="PANTHER" id="PTHR30469:SF15">
    <property type="entry name" value="HLYD FAMILY OF SECRETION PROTEINS"/>
    <property type="match status" value="1"/>
</dbReference>
<dbReference type="FunFam" id="2.40.30.170:FF:000010">
    <property type="entry name" value="Efflux RND transporter periplasmic adaptor subunit"/>
    <property type="match status" value="1"/>
</dbReference>
<dbReference type="GO" id="GO:1990281">
    <property type="term" value="C:efflux pump complex"/>
    <property type="evidence" value="ECO:0007669"/>
    <property type="project" value="TreeGrafter"/>
</dbReference>
<sequence length="411" mass="44935">MRKNIGAGVVFVLVICLSSAITWRFMQDSGTPQNRGAQAAAIPVELADIHIGSIAQRREFTGTLEAEGQLIVAPKISGRVERLHVNLADPVTRGQVVVELDNAEYLQAVAQAEAEMAVAKANLLQAKSLLEIAERELSRVSALRKRGLSSESAYDAAVIAQLTRKTQLEVSSAELQRAESLLNLSQIRLGYTRINAIWQGGDGQRIVGERFVEEGDTVSANTPLLRIIELNPIRAVFYVTERDYGQLKSGQQASVSTDVFPGLQFLGEIVRIAPVFRENTRQARVELKIANVDGRLKPGMFVRATVELTRVQDAILVPEQALSQRDSAFGVFIVDEGQTARWIPVQPGIQNAGQVQIQLTAEADQQVMERLLATQVVTLGQQLLDDGMPVQIPAKQISATQAIPPSREHVQ</sequence>
<evidence type="ECO:0000259" key="3">
    <source>
        <dbReference type="Pfam" id="PF25954"/>
    </source>
</evidence>
<evidence type="ECO:0000256" key="1">
    <source>
        <dbReference type="ARBA" id="ARBA00009477"/>
    </source>
</evidence>
<comment type="similarity">
    <text evidence="1">Belongs to the membrane fusion protein (MFP) (TC 8.A.1) family.</text>
</comment>
<dbReference type="KEGG" id="ome:OLMES_4894"/>